<dbReference type="RefSeq" id="WP_008525311.1">
    <property type="nucleotide sequence ID" value="NC_021921.1"/>
</dbReference>
<protein>
    <recommendedName>
        <fullName evidence="1">Restriction endonuclease type IV Mrr domain-containing protein</fullName>
    </recommendedName>
</protein>
<evidence type="ECO:0000259" key="1">
    <source>
        <dbReference type="Pfam" id="PF04471"/>
    </source>
</evidence>
<evidence type="ECO:0000313" key="3">
    <source>
        <dbReference type="Proteomes" id="UP000015381"/>
    </source>
</evidence>
<dbReference type="AlphaFoldDB" id="F7PI99"/>
<organism evidence="2 3">
    <name type="scientific">Halorhabdus tiamatea SARL4B</name>
    <dbReference type="NCBI Taxonomy" id="1033806"/>
    <lineage>
        <taxon>Archaea</taxon>
        <taxon>Methanobacteriati</taxon>
        <taxon>Methanobacteriota</taxon>
        <taxon>Stenosarchaea group</taxon>
        <taxon>Halobacteria</taxon>
        <taxon>Halobacteriales</taxon>
        <taxon>Haloarculaceae</taxon>
        <taxon>Halorhabdus</taxon>
    </lineage>
</organism>
<dbReference type="PATRIC" id="fig|1033806.12.peg.2776"/>
<dbReference type="HOGENOM" id="CLU_424310_0_0_2"/>
<dbReference type="InterPro" id="IPR007560">
    <property type="entry name" value="Restrct_endonuc_IV_Mrr"/>
</dbReference>
<name>F7PI99_9EURY</name>
<dbReference type="OrthoDB" id="237003at2157"/>
<keyword evidence="3" id="KW-1185">Reference proteome</keyword>
<dbReference type="GeneID" id="23798663"/>
<reference evidence="2 3" key="1">
    <citation type="journal article" date="2014" name="Environ. Microbiol.">
        <title>Halorhabdus tiamatea: proteogenomics and glycosidase activity measurements identify the first cultivated euryarchaeon from a deep-sea anoxic brine lake as potential polysaccharide degrader.</title>
        <authorList>
            <person name="Werner J."/>
            <person name="Ferrer M."/>
            <person name="Michel G."/>
            <person name="Mann A.J."/>
            <person name="Huang S."/>
            <person name="Juarez S."/>
            <person name="Ciordia S."/>
            <person name="Albar J.P."/>
            <person name="Alcaide M."/>
            <person name="La Cono V."/>
            <person name="Yakimov M.M."/>
            <person name="Antunes A."/>
            <person name="Taborda M."/>
            <person name="Da Costa M.S."/>
            <person name="Amann R.I."/>
            <person name="Gloeckner F.O."/>
            <person name="Golyshina O.V."/>
            <person name="Golyshin P.N."/>
            <person name="Teeling H."/>
        </authorList>
    </citation>
    <scope>NUCLEOTIDE SEQUENCE [LARGE SCALE GENOMIC DNA]</scope>
    <source>
        <strain evidence="3">SARL4B</strain>
    </source>
</reference>
<feature type="domain" description="Restriction endonuclease type IV Mrr" evidence="1">
    <location>
        <begin position="518"/>
        <end position="623"/>
    </location>
</feature>
<dbReference type="GO" id="GO:0009307">
    <property type="term" value="P:DNA restriction-modification system"/>
    <property type="evidence" value="ECO:0007669"/>
    <property type="project" value="InterPro"/>
</dbReference>
<gene>
    <name evidence="2" type="ORF">HTIA_2791</name>
</gene>
<dbReference type="Pfam" id="PF04471">
    <property type="entry name" value="Mrr_cat"/>
    <property type="match status" value="1"/>
</dbReference>
<dbReference type="EMBL" id="HF571520">
    <property type="protein sequence ID" value="CCQ34893.1"/>
    <property type="molecule type" value="Genomic_DNA"/>
</dbReference>
<proteinExistence type="predicted"/>
<sequence length="645" mass="70434">MATDDEGIVGDELLSKTGSGGLFSDGYLAEKPIEFYLESDEQPRVVFATDGGGVVRDGPDEQATYEPASDYRTLVAATSRRVVLVVGGADDGNDFCQEIPLTRIDHVEATSGLRESTLRFWVGDDVWELSVATTDPETVETYLSTASQRRIRFERLLGEAEDAIVAAADACSAGRLQAAEAALGRADSALEEARDPLDSFPADAPEMDHRFDAYRERYRTEAQRLLLERAEQARADARDQWRAEDYEAAADAYQQAQEVCETVLERGRLSPEAARRIRNILTSIERDRRRLAVAPIRAAAAFERAPAASTLPGEAADRWQIAYDRYRQVLELDWGADDDRFVGHADRIRERLATIAAELLAARSRSATLHRRAAIRLTTAQSLEAAMDAYVDARDHLQAAIETARELDPPAVPSLQDRRETVERRIEVLADGDAETGRRSVRTSGGLPVGDVGPIRPLSDAEHSELVPVEFDDQLPAVRAAETDAMALAVFEIAGGQHPALAVPRESRAQYVRHVESLGEQSLRHTVADVWRDLGWAVERTDGGSPFLARRPDVGATLLLSVRRRASPVGPSVVTALAGRTANRDGDPWPILVTTDPIEPESVETAASAGVTIIDARGLAELCYLNDGQSDGARESRATNTVRPS</sequence>
<dbReference type="GO" id="GO:0004519">
    <property type="term" value="F:endonuclease activity"/>
    <property type="evidence" value="ECO:0007669"/>
    <property type="project" value="InterPro"/>
</dbReference>
<accession>F7PI99</accession>
<dbReference type="KEGG" id="hti:HTIA_2791"/>
<evidence type="ECO:0000313" key="2">
    <source>
        <dbReference type="EMBL" id="CCQ34893.1"/>
    </source>
</evidence>
<dbReference type="GO" id="GO:0003677">
    <property type="term" value="F:DNA binding"/>
    <property type="evidence" value="ECO:0007669"/>
    <property type="project" value="InterPro"/>
</dbReference>
<dbReference type="Proteomes" id="UP000015381">
    <property type="component" value="Chromosome I"/>
</dbReference>